<dbReference type="InterPro" id="IPR032126">
    <property type="entry name" value="LydA_holin"/>
</dbReference>
<name>A0ABX1NGI2_9RHOO</name>
<gene>
    <name evidence="2" type="ORF">GPA27_13375</name>
</gene>
<comment type="caution">
    <text evidence="2">The sequence shown here is derived from an EMBL/GenBank/DDBJ whole genome shotgun (WGS) entry which is preliminary data.</text>
</comment>
<keyword evidence="1" id="KW-0472">Membrane</keyword>
<evidence type="ECO:0000313" key="3">
    <source>
        <dbReference type="Proteomes" id="UP000634522"/>
    </source>
</evidence>
<dbReference type="RefSeq" id="WP_169141130.1">
    <property type="nucleotide sequence ID" value="NZ_WTVS01000026.1"/>
</dbReference>
<evidence type="ECO:0000313" key="2">
    <source>
        <dbReference type="EMBL" id="NMF98376.1"/>
    </source>
</evidence>
<evidence type="ECO:0008006" key="4">
    <source>
        <dbReference type="Google" id="ProtNLM"/>
    </source>
</evidence>
<reference evidence="2 3" key="1">
    <citation type="submission" date="2019-12" db="EMBL/GenBank/DDBJ databases">
        <title>Comparative genomics gives insights into the taxonomy of the Azoarcus-Aromatoleum group and reveals separate origins of nif in the plant-associated Azoarcus and non-plant-associated Aromatoleum sub-groups.</title>
        <authorList>
            <person name="Lafos M."/>
            <person name="Maluk M."/>
            <person name="Batista M."/>
            <person name="Junghare M."/>
            <person name="Carmona M."/>
            <person name="Faoro H."/>
            <person name="Cruz L.M."/>
            <person name="Battistoni F."/>
            <person name="De Souza E."/>
            <person name="Pedrosa F."/>
            <person name="Chen W.-M."/>
            <person name="Poole P.S."/>
            <person name="Dixon R.A."/>
            <person name="James E.K."/>
        </authorList>
    </citation>
    <scope>NUCLEOTIDE SEQUENCE [LARGE SCALE GENOMIC DNA]</scope>
    <source>
        <strain evidence="2 3">T</strain>
    </source>
</reference>
<keyword evidence="1" id="KW-1133">Transmembrane helix</keyword>
<accession>A0ABX1NGI2</accession>
<keyword evidence="1" id="KW-0812">Transmembrane</keyword>
<proteinExistence type="predicted"/>
<sequence>MPEKDAGLWQSLYDSLPPVLPWISTLFLSALATIAQYAQKVRSGEAFSLQALILDAVVCIFVGICTHMLCELAGITGYGRSALVAISAHMGTRSMLIYERWRDRVLGVDQ</sequence>
<evidence type="ECO:0000256" key="1">
    <source>
        <dbReference type="SAM" id="Phobius"/>
    </source>
</evidence>
<dbReference type="Proteomes" id="UP000634522">
    <property type="component" value="Unassembled WGS sequence"/>
</dbReference>
<protein>
    <recommendedName>
        <fullName evidence="4">Holin</fullName>
    </recommendedName>
</protein>
<keyword evidence="3" id="KW-1185">Reference proteome</keyword>
<organism evidence="2 3">
    <name type="scientific">Aromatoleum toluolicum</name>
    <dbReference type="NCBI Taxonomy" id="90060"/>
    <lineage>
        <taxon>Bacteria</taxon>
        <taxon>Pseudomonadati</taxon>
        <taxon>Pseudomonadota</taxon>
        <taxon>Betaproteobacteria</taxon>
        <taxon>Rhodocyclales</taxon>
        <taxon>Rhodocyclaceae</taxon>
        <taxon>Aromatoleum</taxon>
    </lineage>
</organism>
<dbReference type="Pfam" id="PF16083">
    <property type="entry name" value="Phage_holin_3_3"/>
    <property type="match status" value="1"/>
</dbReference>
<feature type="transmembrane region" description="Helical" evidence="1">
    <location>
        <begin position="20"/>
        <end position="39"/>
    </location>
</feature>
<feature type="transmembrane region" description="Helical" evidence="1">
    <location>
        <begin position="51"/>
        <end position="69"/>
    </location>
</feature>
<dbReference type="EMBL" id="WTVS01000026">
    <property type="protein sequence ID" value="NMF98376.1"/>
    <property type="molecule type" value="Genomic_DNA"/>
</dbReference>